<reference evidence="2 3" key="1">
    <citation type="journal article" date="2008" name="Nature">
        <title>The genome of the model beetle and pest Tribolium castaneum.</title>
        <authorList>
            <consortium name="Tribolium Genome Sequencing Consortium"/>
            <person name="Richards S."/>
            <person name="Gibbs R.A."/>
            <person name="Weinstock G.M."/>
            <person name="Brown S.J."/>
            <person name="Denell R."/>
            <person name="Beeman R.W."/>
            <person name="Gibbs R."/>
            <person name="Beeman R.W."/>
            <person name="Brown S.J."/>
            <person name="Bucher G."/>
            <person name="Friedrich M."/>
            <person name="Grimmelikhuijzen C.J."/>
            <person name="Klingler M."/>
            <person name="Lorenzen M."/>
            <person name="Richards S."/>
            <person name="Roth S."/>
            <person name="Schroder R."/>
            <person name="Tautz D."/>
            <person name="Zdobnov E.M."/>
            <person name="Muzny D."/>
            <person name="Gibbs R.A."/>
            <person name="Weinstock G.M."/>
            <person name="Attaway T."/>
            <person name="Bell S."/>
            <person name="Buhay C.J."/>
            <person name="Chandrabose M.N."/>
            <person name="Chavez D."/>
            <person name="Clerk-Blankenburg K.P."/>
            <person name="Cree A."/>
            <person name="Dao M."/>
            <person name="Davis C."/>
            <person name="Chacko J."/>
            <person name="Dinh H."/>
            <person name="Dugan-Rocha S."/>
            <person name="Fowler G."/>
            <person name="Garner T.T."/>
            <person name="Garnes J."/>
            <person name="Gnirke A."/>
            <person name="Hawes A."/>
            <person name="Hernandez J."/>
            <person name="Hines S."/>
            <person name="Holder M."/>
            <person name="Hume J."/>
            <person name="Jhangiani S.N."/>
            <person name="Joshi V."/>
            <person name="Khan Z.M."/>
            <person name="Jackson L."/>
            <person name="Kovar C."/>
            <person name="Kowis A."/>
            <person name="Lee S."/>
            <person name="Lewis L.R."/>
            <person name="Margolis J."/>
            <person name="Morgan M."/>
            <person name="Nazareth L.V."/>
            <person name="Nguyen N."/>
            <person name="Okwuonu G."/>
            <person name="Parker D."/>
            <person name="Richards S."/>
            <person name="Ruiz S.J."/>
            <person name="Santibanez J."/>
            <person name="Savard J."/>
            <person name="Scherer S.E."/>
            <person name="Schneider B."/>
            <person name="Sodergren E."/>
            <person name="Tautz D."/>
            <person name="Vattahil S."/>
            <person name="Villasana D."/>
            <person name="White C.S."/>
            <person name="Wright R."/>
            <person name="Park Y."/>
            <person name="Beeman R.W."/>
            <person name="Lord J."/>
            <person name="Oppert B."/>
            <person name="Lorenzen M."/>
            <person name="Brown S."/>
            <person name="Wang L."/>
            <person name="Savard J."/>
            <person name="Tautz D."/>
            <person name="Richards S."/>
            <person name="Weinstock G."/>
            <person name="Gibbs R.A."/>
            <person name="Liu Y."/>
            <person name="Worley K."/>
            <person name="Weinstock G."/>
            <person name="Elsik C.G."/>
            <person name="Reese J.T."/>
            <person name="Elhaik E."/>
            <person name="Landan G."/>
            <person name="Graur D."/>
            <person name="Arensburger P."/>
            <person name="Atkinson P."/>
            <person name="Beeman R.W."/>
            <person name="Beidler J."/>
            <person name="Brown S.J."/>
            <person name="Demuth J.P."/>
            <person name="Drury D.W."/>
            <person name="Du Y.Z."/>
            <person name="Fujiwara H."/>
            <person name="Lorenzen M."/>
            <person name="Maselli V."/>
            <person name="Osanai M."/>
            <person name="Park Y."/>
            <person name="Robertson H.M."/>
            <person name="Tu Z."/>
            <person name="Wang J.J."/>
            <person name="Wang S."/>
            <person name="Richards S."/>
            <person name="Song H."/>
            <person name="Zhang L."/>
            <person name="Sodergren E."/>
            <person name="Werner D."/>
            <person name="Stanke M."/>
            <person name="Morgenstern B."/>
            <person name="Solovyev V."/>
            <person name="Kosarev P."/>
            <person name="Brown G."/>
            <person name="Chen H.C."/>
            <person name="Ermolaeva O."/>
            <person name="Hlavina W."/>
            <person name="Kapustin Y."/>
            <person name="Kiryutin B."/>
            <person name="Kitts P."/>
            <person name="Maglott D."/>
            <person name="Pruitt K."/>
            <person name="Sapojnikov V."/>
            <person name="Souvorov A."/>
            <person name="Mackey A.J."/>
            <person name="Waterhouse R.M."/>
            <person name="Wyder S."/>
            <person name="Zdobnov E.M."/>
            <person name="Zdobnov E.M."/>
            <person name="Wyder S."/>
            <person name="Kriventseva E.V."/>
            <person name="Kadowaki T."/>
            <person name="Bork P."/>
            <person name="Aranda M."/>
            <person name="Bao R."/>
            <person name="Beermann A."/>
            <person name="Berns N."/>
            <person name="Bolognesi R."/>
            <person name="Bonneton F."/>
            <person name="Bopp D."/>
            <person name="Brown S.J."/>
            <person name="Bucher G."/>
            <person name="Butts T."/>
            <person name="Chaumot A."/>
            <person name="Denell R.E."/>
            <person name="Ferrier D.E."/>
            <person name="Friedrich M."/>
            <person name="Gordon C.M."/>
            <person name="Jindra M."/>
            <person name="Klingler M."/>
            <person name="Lan Q."/>
            <person name="Lattorff H.M."/>
            <person name="Laudet V."/>
            <person name="von Levetsow C."/>
            <person name="Liu Z."/>
            <person name="Lutz R."/>
            <person name="Lynch J.A."/>
            <person name="da Fonseca R.N."/>
            <person name="Posnien N."/>
            <person name="Reuter R."/>
            <person name="Roth S."/>
            <person name="Savard J."/>
            <person name="Schinko J.B."/>
            <person name="Schmitt C."/>
            <person name="Schoppmeier M."/>
            <person name="Schroder R."/>
            <person name="Shippy T.D."/>
            <person name="Simonnet F."/>
            <person name="Marques-Souza H."/>
            <person name="Tautz D."/>
            <person name="Tomoyasu Y."/>
            <person name="Trauner J."/>
            <person name="Van der Zee M."/>
            <person name="Vervoort M."/>
            <person name="Wittkopp N."/>
            <person name="Wimmer E.A."/>
            <person name="Yang X."/>
            <person name="Jones A.K."/>
            <person name="Sattelle D.B."/>
            <person name="Ebert P.R."/>
            <person name="Nelson D."/>
            <person name="Scott J.G."/>
            <person name="Beeman R.W."/>
            <person name="Muthukrishnan S."/>
            <person name="Kramer K.J."/>
            <person name="Arakane Y."/>
            <person name="Beeman R.W."/>
            <person name="Zhu Q."/>
            <person name="Hogenkamp D."/>
            <person name="Dixit R."/>
            <person name="Oppert B."/>
            <person name="Jiang H."/>
            <person name="Zou Z."/>
            <person name="Marshall J."/>
            <person name="Elpidina E."/>
            <person name="Vinokurov K."/>
            <person name="Oppert C."/>
            <person name="Zou Z."/>
            <person name="Evans J."/>
            <person name="Lu Z."/>
            <person name="Zhao P."/>
            <person name="Sumathipala N."/>
            <person name="Altincicek B."/>
            <person name="Vilcinskas A."/>
            <person name="Williams M."/>
            <person name="Hultmark D."/>
            <person name="Hetru C."/>
            <person name="Jiang H."/>
            <person name="Grimmelikhuijzen C.J."/>
            <person name="Hauser F."/>
            <person name="Cazzamali G."/>
            <person name="Williamson M."/>
            <person name="Park Y."/>
            <person name="Li B."/>
            <person name="Tanaka Y."/>
            <person name="Predel R."/>
            <person name="Neupert S."/>
            <person name="Schachtner J."/>
            <person name="Verleyen P."/>
            <person name="Raible F."/>
            <person name="Bork P."/>
            <person name="Friedrich M."/>
            <person name="Walden K.K."/>
            <person name="Robertson H.M."/>
            <person name="Angeli S."/>
            <person name="Foret S."/>
            <person name="Bucher G."/>
            <person name="Schuetz S."/>
            <person name="Maleszka R."/>
            <person name="Wimmer E.A."/>
            <person name="Beeman R.W."/>
            <person name="Lorenzen M."/>
            <person name="Tomoyasu Y."/>
            <person name="Miller S.C."/>
            <person name="Grossmann D."/>
            <person name="Bucher G."/>
        </authorList>
    </citation>
    <scope>NUCLEOTIDE SEQUENCE [LARGE SCALE GENOMIC DNA]</scope>
    <source>
        <strain evidence="2 3">Georgia GA2</strain>
    </source>
</reference>
<keyword evidence="1" id="KW-1133">Transmembrane helix</keyword>
<keyword evidence="3" id="KW-1185">Reference proteome</keyword>
<feature type="transmembrane region" description="Helical" evidence="1">
    <location>
        <begin position="229"/>
        <end position="250"/>
    </location>
</feature>
<feature type="transmembrane region" description="Helical" evidence="1">
    <location>
        <begin position="291"/>
        <end position="310"/>
    </location>
</feature>
<dbReference type="KEGG" id="tca:103312879"/>
<organism evidence="2 3">
    <name type="scientific">Tribolium castaneum</name>
    <name type="common">Red flour beetle</name>
    <dbReference type="NCBI Taxonomy" id="7070"/>
    <lineage>
        <taxon>Eukaryota</taxon>
        <taxon>Metazoa</taxon>
        <taxon>Ecdysozoa</taxon>
        <taxon>Arthropoda</taxon>
        <taxon>Hexapoda</taxon>
        <taxon>Insecta</taxon>
        <taxon>Pterygota</taxon>
        <taxon>Neoptera</taxon>
        <taxon>Endopterygota</taxon>
        <taxon>Coleoptera</taxon>
        <taxon>Polyphaga</taxon>
        <taxon>Cucujiformia</taxon>
        <taxon>Tenebrionidae</taxon>
        <taxon>Tenebrionidae incertae sedis</taxon>
        <taxon>Tribolium</taxon>
    </lineage>
</organism>
<feature type="transmembrane region" description="Helical" evidence="1">
    <location>
        <begin position="174"/>
        <end position="193"/>
    </location>
</feature>
<dbReference type="Proteomes" id="UP000007266">
    <property type="component" value="Linkage group 4"/>
</dbReference>
<evidence type="ECO:0000313" key="2">
    <source>
        <dbReference type="EMBL" id="KYB28166.1"/>
    </source>
</evidence>
<feature type="transmembrane region" description="Helical" evidence="1">
    <location>
        <begin position="52"/>
        <end position="71"/>
    </location>
</feature>
<dbReference type="InterPro" id="IPR036259">
    <property type="entry name" value="MFS_trans_sf"/>
</dbReference>
<dbReference type="FunFam" id="1.20.1250.20:FF:000404">
    <property type="entry name" value="Monocarboxylate transporter 6-like Protein"/>
    <property type="match status" value="1"/>
</dbReference>
<dbReference type="OrthoDB" id="8055603at2759"/>
<dbReference type="Pfam" id="PF07690">
    <property type="entry name" value="MFS_1"/>
    <property type="match status" value="1"/>
</dbReference>
<accession>A0A139WJR6</accession>
<dbReference type="SUPFAM" id="SSF103473">
    <property type="entry name" value="MFS general substrate transporter"/>
    <property type="match status" value="1"/>
</dbReference>
<sequence>MKQDEETYPEGGYGWIIVIASSLSSFVTLSIIQSFGMVLKVTFAESNLSATQIALVISMNGAFGMLVGPLIAQIQKMCGCRKAAFLAAFLTSAGIILTSLSNNFTSYVFFHGMITSLGLHSAESTQRLAVNTYFRKKRSLVTGFILTFAGLAPILIPQLFRFLLKVYTSQQTTLIYAGICAHLFVSAMLLQPVEWHQKKYEEMVEFNPVKKPKNKFDFDLLKDPVFDNIILGLSLVTFAEMSFTLLLPFILHDSGLNVDQVAIFLSVLGLADLISRFVSPGVGHWMKKSSRFMFAMSVAIVTIVKTVFIFCEDYNTLLTIAVVLGWAKGLRKVYMWLVVPDYVPLEKLPTAAGIDLLLRGVCILTGGALVGVLRDITGNYASCILVMNAVMLVTLLLWTGEAIIMKRKNKF</sequence>
<dbReference type="Gene3D" id="1.20.1250.20">
    <property type="entry name" value="MFS general substrate transporter like domains"/>
    <property type="match status" value="1"/>
</dbReference>
<evidence type="ECO:0000313" key="3">
    <source>
        <dbReference type="Proteomes" id="UP000007266"/>
    </source>
</evidence>
<feature type="transmembrane region" description="Helical" evidence="1">
    <location>
        <begin position="316"/>
        <end position="339"/>
    </location>
</feature>
<dbReference type="OMA" id="WTIELIY"/>
<keyword evidence="1" id="KW-0812">Transmembrane</keyword>
<keyword evidence="1" id="KW-0472">Membrane</keyword>
<dbReference type="InParanoid" id="A0A139WJR6"/>
<gene>
    <name evidence="2" type="primary">AUGUSTUS-3.0.2_32937</name>
    <name evidence="2" type="ORF">TcasGA2_TC032937</name>
</gene>
<dbReference type="InterPro" id="IPR050327">
    <property type="entry name" value="Proton-linked_MCT"/>
</dbReference>
<dbReference type="PANTHER" id="PTHR11360">
    <property type="entry name" value="MONOCARBOXYLATE TRANSPORTER"/>
    <property type="match status" value="1"/>
</dbReference>
<feature type="transmembrane region" description="Helical" evidence="1">
    <location>
        <begin position="12"/>
        <end position="32"/>
    </location>
</feature>
<protein>
    <submittedName>
        <fullName evidence="2">Monocarboxylate transporter 6-like Protein</fullName>
    </submittedName>
</protein>
<reference evidence="2 3" key="2">
    <citation type="journal article" date="2010" name="Nucleic Acids Res.">
        <title>BeetleBase in 2010: revisions to provide comprehensive genomic information for Tribolium castaneum.</title>
        <authorList>
            <person name="Kim H.S."/>
            <person name="Murphy T."/>
            <person name="Xia J."/>
            <person name="Caragea D."/>
            <person name="Park Y."/>
            <person name="Beeman R.W."/>
            <person name="Lorenzen M.D."/>
            <person name="Butcher S."/>
            <person name="Manak J.R."/>
            <person name="Brown S.J."/>
        </authorList>
    </citation>
    <scope>GENOME REANNOTATION</scope>
    <source>
        <strain evidence="2 3">Georgia GA2</strain>
    </source>
</reference>
<feature type="transmembrane region" description="Helical" evidence="1">
    <location>
        <begin position="379"/>
        <end position="398"/>
    </location>
</feature>
<dbReference type="PANTHER" id="PTHR11360:SF237">
    <property type="entry name" value="MONOCARBOXYLATE TRANSPORTER 12-B-LIKE PROTEIN"/>
    <property type="match status" value="1"/>
</dbReference>
<dbReference type="GO" id="GO:0015718">
    <property type="term" value="P:monocarboxylic acid transport"/>
    <property type="evidence" value="ECO:0000318"/>
    <property type="project" value="GO_Central"/>
</dbReference>
<feature type="transmembrane region" description="Helical" evidence="1">
    <location>
        <begin position="83"/>
        <end position="100"/>
    </location>
</feature>
<feature type="transmembrane region" description="Helical" evidence="1">
    <location>
        <begin position="262"/>
        <end position="279"/>
    </location>
</feature>
<dbReference type="AlphaFoldDB" id="A0A139WJR6"/>
<dbReference type="GO" id="GO:0008028">
    <property type="term" value="F:monocarboxylic acid transmembrane transporter activity"/>
    <property type="evidence" value="ECO:0000318"/>
    <property type="project" value="GO_Central"/>
</dbReference>
<proteinExistence type="predicted"/>
<dbReference type="GO" id="GO:0005886">
    <property type="term" value="C:plasma membrane"/>
    <property type="evidence" value="ECO:0000318"/>
    <property type="project" value="GO_Central"/>
</dbReference>
<dbReference type="InterPro" id="IPR011701">
    <property type="entry name" value="MFS"/>
</dbReference>
<name>A0A139WJR6_TRICA</name>
<evidence type="ECO:0000256" key="1">
    <source>
        <dbReference type="SAM" id="Phobius"/>
    </source>
</evidence>
<dbReference type="EMBL" id="KQ971338">
    <property type="protein sequence ID" value="KYB28166.1"/>
    <property type="molecule type" value="Genomic_DNA"/>
</dbReference>
<feature type="transmembrane region" description="Helical" evidence="1">
    <location>
        <begin position="143"/>
        <end position="162"/>
    </location>
</feature>
<feature type="transmembrane region" description="Helical" evidence="1">
    <location>
        <begin position="351"/>
        <end position="373"/>
    </location>
</feature>